<protein>
    <recommendedName>
        <fullName evidence="4">HEAT repeat domain-containing protein</fullName>
    </recommendedName>
</protein>
<feature type="signal peptide" evidence="1">
    <location>
        <begin position="1"/>
        <end position="24"/>
    </location>
</feature>
<name>A0A1E5D710_9VIBR</name>
<accession>A0A1E5D710</accession>
<sequence>MQQGMLSSLLLSMSLVFGSSGAYATEMKPVTAQQWLQDEQINTKVSELLLLVMQDEVETLRFSLQRLALPQQEVARYLLLQKIEHQNISLTPRMAIFIESQSQLVPTYQILERGDGYEFTVPAFNFPVIANRLLQHWKKDQNTLAFVIKAEQKELVLQEWLSGSEHQIKAREALLIRELDGLSAEAVDALAKQLTQGLVISWLPSTSVVVRLAQVSRDADVYKMLWRMKADSDSQYELQRLASEGDLFSVEQLMSATQNPSLKQQAIEKLTQLHPLPENVKVFLISRMGLAEEASMVAQELVNQGHQSWLRELVSSNRQVKVTSIQKVLSN</sequence>
<reference evidence="2 3" key="1">
    <citation type="journal article" date="2012" name="Science">
        <title>Ecological populations of bacteria act as socially cohesive units of antibiotic production and resistance.</title>
        <authorList>
            <person name="Cordero O.X."/>
            <person name="Wildschutte H."/>
            <person name="Kirkup B."/>
            <person name="Proehl S."/>
            <person name="Ngo L."/>
            <person name="Hussain F."/>
            <person name="Le Roux F."/>
            <person name="Mincer T."/>
            <person name="Polz M.F."/>
        </authorList>
    </citation>
    <scope>NUCLEOTIDE SEQUENCE [LARGE SCALE GENOMIC DNA]</scope>
    <source>
        <strain evidence="2 3">FF-238</strain>
    </source>
</reference>
<dbReference type="RefSeq" id="WP_029203264.1">
    <property type="nucleotide sequence ID" value="NZ_AJYW02000024.1"/>
</dbReference>
<gene>
    <name evidence="2" type="ORF">A130_11365</name>
</gene>
<keyword evidence="1" id="KW-0732">Signal</keyword>
<dbReference type="EMBL" id="AJYW02000024">
    <property type="protein sequence ID" value="OEE79423.1"/>
    <property type="molecule type" value="Genomic_DNA"/>
</dbReference>
<evidence type="ECO:0000256" key="1">
    <source>
        <dbReference type="SAM" id="SignalP"/>
    </source>
</evidence>
<evidence type="ECO:0000313" key="3">
    <source>
        <dbReference type="Proteomes" id="UP000094165"/>
    </source>
</evidence>
<proteinExistence type="predicted"/>
<feature type="chain" id="PRO_5009173583" description="HEAT repeat domain-containing protein" evidence="1">
    <location>
        <begin position="25"/>
        <end position="331"/>
    </location>
</feature>
<evidence type="ECO:0000313" key="2">
    <source>
        <dbReference type="EMBL" id="OEE79423.1"/>
    </source>
</evidence>
<organism evidence="2 3">
    <name type="scientific">Vibrio genomosp. F6 str. FF-238</name>
    <dbReference type="NCBI Taxonomy" id="1191298"/>
    <lineage>
        <taxon>Bacteria</taxon>
        <taxon>Pseudomonadati</taxon>
        <taxon>Pseudomonadota</taxon>
        <taxon>Gammaproteobacteria</taxon>
        <taxon>Vibrionales</taxon>
        <taxon>Vibrionaceae</taxon>
        <taxon>Vibrio</taxon>
    </lineage>
</organism>
<evidence type="ECO:0008006" key="4">
    <source>
        <dbReference type="Google" id="ProtNLM"/>
    </source>
</evidence>
<comment type="caution">
    <text evidence="2">The sequence shown here is derived from an EMBL/GenBank/DDBJ whole genome shotgun (WGS) entry which is preliminary data.</text>
</comment>
<dbReference type="Proteomes" id="UP000094165">
    <property type="component" value="Unassembled WGS sequence"/>
</dbReference>
<dbReference type="AlphaFoldDB" id="A0A1E5D710"/>
<keyword evidence="3" id="KW-1185">Reference proteome</keyword>